<dbReference type="Proteomes" id="UP000005226">
    <property type="component" value="Chromosome 2"/>
</dbReference>
<keyword evidence="4" id="KW-0677">Repeat</keyword>
<keyword evidence="5" id="KW-0472">Membrane</keyword>
<gene>
    <name evidence="9" type="primary">LOC105417830</name>
</gene>
<dbReference type="GO" id="GO:0043495">
    <property type="term" value="F:protein-membrane adaptor activity"/>
    <property type="evidence" value="ECO:0007669"/>
    <property type="project" value="InterPro"/>
</dbReference>
<evidence type="ECO:0000256" key="4">
    <source>
        <dbReference type="ARBA" id="ARBA00022737"/>
    </source>
</evidence>
<dbReference type="AlphaFoldDB" id="A0A674MHR3"/>
<dbReference type="PANTHER" id="PTHR47249">
    <property type="entry name" value="VACUOLAR PROTEIN 8"/>
    <property type="match status" value="1"/>
</dbReference>
<evidence type="ECO:0000256" key="6">
    <source>
        <dbReference type="ARBA" id="ARBA00023288"/>
    </source>
</evidence>
<evidence type="ECO:0000256" key="1">
    <source>
        <dbReference type="ARBA" id="ARBA00004592"/>
    </source>
</evidence>
<dbReference type="SMART" id="SM00185">
    <property type="entry name" value="ARM"/>
    <property type="match status" value="4"/>
</dbReference>
<evidence type="ECO:0000256" key="2">
    <source>
        <dbReference type="ARBA" id="ARBA00005462"/>
    </source>
</evidence>
<keyword evidence="6" id="KW-0449">Lipoprotein</keyword>
<dbReference type="Pfam" id="PF00514">
    <property type="entry name" value="Arm"/>
    <property type="match status" value="2"/>
</dbReference>
<dbReference type="InParanoid" id="A0A674MHR3"/>
<protein>
    <recommendedName>
        <fullName evidence="7">Vacuolar protein 8</fullName>
    </recommendedName>
</protein>
<dbReference type="InterPro" id="IPR045156">
    <property type="entry name" value="Vac8"/>
</dbReference>
<dbReference type="SUPFAM" id="SSF48371">
    <property type="entry name" value="ARM repeat"/>
    <property type="match status" value="2"/>
</dbReference>
<name>A0A674MHR3_TAKRU</name>
<dbReference type="InterPro" id="IPR000225">
    <property type="entry name" value="Armadillo"/>
</dbReference>
<dbReference type="InterPro" id="IPR011989">
    <property type="entry name" value="ARM-like"/>
</dbReference>
<accession>A0A674MHR3</accession>
<reference evidence="9" key="2">
    <citation type="submission" date="2025-08" db="UniProtKB">
        <authorList>
            <consortium name="Ensembl"/>
        </authorList>
    </citation>
    <scope>IDENTIFICATION</scope>
</reference>
<dbReference type="PANTHER" id="PTHR47249:SF1">
    <property type="entry name" value="VACUOLAR PROTEIN 8"/>
    <property type="match status" value="1"/>
</dbReference>
<dbReference type="PROSITE" id="PS50176">
    <property type="entry name" value="ARM_REPEAT"/>
    <property type="match status" value="1"/>
</dbReference>
<evidence type="ECO:0000256" key="8">
    <source>
        <dbReference type="PROSITE-ProRule" id="PRU00259"/>
    </source>
</evidence>
<dbReference type="GeneTree" id="ENSGT00940000177671"/>
<keyword evidence="10" id="KW-1185">Reference proteome</keyword>
<evidence type="ECO:0000313" key="9">
    <source>
        <dbReference type="Ensembl" id="ENSTRUP00000060534.1"/>
    </source>
</evidence>
<evidence type="ECO:0000256" key="7">
    <source>
        <dbReference type="ARBA" id="ARBA00026209"/>
    </source>
</evidence>
<reference evidence="9" key="3">
    <citation type="submission" date="2025-09" db="UniProtKB">
        <authorList>
            <consortium name="Ensembl"/>
        </authorList>
    </citation>
    <scope>IDENTIFICATION</scope>
</reference>
<evidence type="ECO:0000256" key="5">
    <source>
        <dbReference type="ARBA" id="ARBA00023136"/>
    </source>
</evidence>
<sequence length="595" mass="66187">MASRFCERCSRLLKQITTWLLRVCREVEQKVREVFRELCECGCFRSTPEKDVFRRMTQELAPVQLLDAQTQLFNRENLQALNRLANSENTEEQRMAALCYLHLSLHLKISLPDDFLEPVMTLLLSHDLDVQKTICLSLVNLLVKNKVCRESVIEMGVLVPMLELFQSCDVAAQCHSCACVTVLASSELKREALLVDGVRPLLALAKSYSSGVQRNATWALLHLTQSGCSTRIMCQAGAIPVLVPLLQSSDSEVQFYSCSALCNIAAFQEHHSKLLSIGGHFLLKSLLTLMSSSVERNSSQACKCLQTLSHNGNSNSSALQSGYGLNLRLNSKFAFSVTFRMYKKTTKVGHKHFCACAVAIQEQLMELDCVLPLKVLMKSSSPEPALSLLSVLSAHPPNNFVLVSEGILDEMAPLLHHNRSSPVIVTRCCEIMASLGSSSIGQQAVLESQCLSGLLEALQSPAQSDETLLHVTSYLNQLMTSDVLKSSVSAEITSDQVWRLVELSGQRNPQLSYNSVAIISKLEMTDENVLLLKPHHSSVLDRLILFLREEDVKFHHLAMVAIANLKKDEEFLLLLGKSEIKEQLKKVLGQRTHQL</sequence>
<dbReference type="GO" id="GO:0071562">
    <property type="term" value="P:nucleus-vacuole junction assembly"/>
    <property type="evidence" value="ECO:0007669"/>
    <property type="project" value="InterPro"/>
</dbReference>
<keyword evidence="3" id="KW-0926">Vacuole</keyword>
<organism evidence="9 10">
    <name type="scientific">Takifugu rubripes</name>
    <name type="common">Japanese pufferfish</name>
    <name type="synonym">Fugu rubripes</name>
    <dbReference type="NCBI Taxonomy" id="31033"/>
    <lineage>
        <taxon>Eukaryota</taxon>
        <taxon>Metazoa</taxon>
        <taxon>Chordata</taxon>
        <taxon>Craniata</taxon>
        <taxon>Vertebrata</taxon>
        <taxon>Euteleostomi</taxon>
        <taxon>Actinopterygii</taxon>
        <taxon>Neopterygii</taxon>
        <taxon>Teleostei</taxon>
        <taxon>Neoteleostei</taxon>
        <taxon>Acanthomorphata</taxon>
        <taxon>Eupercaria</taxon>
        <taxon>Tetraodontiformes</taxon>
        <taxon>Tetradontoidea</taxon>
        <taxon>Tetraodontidae</taxon>
        <taxon>Takifugu</taxon>
    </lineage>
</organism>
<dbReference type="Gene3D" id="1.25.10.10">
    <property type="entry name" value="Leucine-rich Repeat Variant"/>
    <property type="match status" value="2"/>
</dbReference>
<evidence type="ECO:0000256" key="3">
    <source>
        <dbReference type="ARBA" id="ARBA00022554"/>
    </source>
</evidence>
<dbReference type="InterPro" id="IPR016024">
    <property type="entry name" value="ARM-type_fold"/>
</dbReference>
<comment type="subcellular location">
    <subcellularLocation>
        <location evidence="1">Vacuole membrane</location>
        <topology evidence="1">Lipid-anchor</topology>
    </subcellularLocation>
</comment>
<reference evidence="9 10" key="1">
    <citation type="journal article" date="2011" name="Genome Biol. Evol.">
        <title>Integration of the genetic map and genome assembly of fugu facilitates insights into distinct features of genome evolution in teleosts and mammals.</title>
        <authorList>
            <person name="Kai W."/>
            <person name="Kikuchi K."/>
            <person name="Tohari S."/>
            <person name="Chew A.K."/>
            <person name="Tay A."/>
            <person name="Fujiwara A."/>
            <person name="Hosoya S."/>
            <person name="Suetake H."/>
            <person name="Naruse K."/>
            <person name="Brenner S."/>
            <person name="Suzuki Y."/>
            <person name="Venkatesh B."/>
        </authorList>
    </citation>
    <scope>NUCLEOTIDE SEQUENCE [LARGE SCALE GENOMIC DNA]</scope>
</reference>
<dbReference type="Ensembl" id="ENSTRUT00000068529.1">
    <property type="protein sequence ID" value="ENSTRUP00000060534.1"/>
    <property type="gene ID" value="ENSTRUG00000025849.2"/>
</dbReference>
<evidence type="ECO:0000313" key="10">
    <source>
        <dbReference type="Proteomes" id="UP000005226"/>
    </source>
</evidence>
<proteinExistence type="inferred from homology"/>
<dbReference type="GO" id="GO:0005774">
    <property type="term" value="C:vacuolar membrane"/>
    <property type="evidence" value="ECO:0007669"/>
    <property type="project" value="UniProtKB-SubCell"/>
</dbReference>
<feature type="repeat" description="ARM" evidence="8">
    <location>
        <begin position="237"/>
        <end position="279"/>
    </location>
</feature>
<dbReference type="OMA" id="MTGNAMW"/>
<comment type="similarity">
    <text evidence="2">Belongs to the beta-catenin family.</text>
</comment>